<reference evidence="1 2" key="1">
    <citation type="journal article" date="2015" name="Genome Announc.">
        <title>Complete Genome Sequence of Spiroplasma cantharicola CC-1T (DSM 21588), a Bacterium Isolated from Soldier Beetle (Cantharis carolinus).</title>
        <authorList>
            <person name="Lo W.S."/>
            <person name="Liu P.Y."/>
            <person name="Kuo C.H."/>
        </authorList>
    </citation>
    <scope>NUCLEOTIDE SEQUENCE [LARGE SCALE GENOMIC DNA]</scope>
    <source>
        <strain evidence="1 2">CC-1</strain>
    </source>
</reference>
<accession>A0A0M4JSP0</accession>
<proteinExistence type="predicted"/>
<dbReference type="KEGG" id="scj:SCANT_v1c07040"/>
<evidence type="ECO:0000313" key="2">
    <source>
        <dbReference type="Proteomes" id="UP000063919"/>
    </source>
</evidence>
<protein>
    <submittedName>
        <fullName evidence="1">Uncharacterized protein</fullName>
    </submittedName>
</protein>
<dbReference type="Proteomes" id="UP000063919">
    <property type="component" value="Chromosome"/>
</dbReference>
<evidence type="ECO:0000313" key="1">
    <source>
        <dbReference type="EMBL" id="ALD66610.1"/>
    </source>
</evidence>
<dbReference type="EMBL" id="CP012622">
    <property type="protein sequence ID" value="ALD66610.1"/>
    <property type="molecule type" value="Genomic_DNA"/>
</dbReference>
<dbReference type="PATRIC" id="fig|362837.3.peg.720"/>
<sequence>MALDLKNVVEITNGDFGEIDNQLKQGKTVLAALQKGELLTQALQKGEMNDGFAKIQFKESKENCGTCGCQKPADTLVYLWR</sequence>
<organism evidence="1 2">
    <name type="scientific">Spiroplasma cantharicola</name>
    <dbReference type="NCBI Taxonomy" id="362837"/>
    <lineage>
        <taxon>Bacteria</taxon>
        <taxon>Bacillati</taxon>
        <taxon>Mycoplasmatota</taxon>
        <taxon>Mollicutes</taxon>
        <taxon>Entomoplasmatales</taxon>
        <taxon>Spiroplasmataceae</taxon>
        <taxon>Spiroplasma</taxon>
    </lineage>
</organism>
<name>A0A0M4JSP0_9MOLU</name>
<dbReference type="AlphaFoldDB" id="A0A0M4JSP0"/>
<keyword evidence="2" id="KW-1185">Reference proteome</keyword>
<gene>
    <name evidence="1" type="ORF">SCANT_v1c07040</name>
</gene>
<dbReference type="RefSeq" id="WP_053946362.1">
    <property type="nucleotide sequence ID" value="NZ_CP012622.1"/>
</dbReference>
<dbReference type="STRING" id="362837.SCANT_v1c07040"/>
<dbReference type="OrthoDB" id="389793at2"/>